<dbReference type="HOGENOM" id="CLU_2129407_0_0_9"/>
<dbReference type="Proteomes" id="UP000004416">
    <property type="component" value="Unassembled WGS sequence"/>
</dbReference>
<protein>
    <submittedName>
        <fullName evidence="1">Uncharacterized protein</fullName>
    </submittedName>
</protein>
<proteinExistence type="predicted"/>
<organism evidence="1 2">
    <name type="scientific">Desulfitobacterium hafniense DP7</name>
    <dbReference type="NCBI Taxonomy" id="537010"/>
    <lineage>
        <taxon>Bacteria</taxon>
        <taxon>Bacillati</taxon>
        <taxon>Bacillota</taxon>
        <taxon>Clostridia</taxon>
        <taxon>Eubacteriales</taxon>
        <taxon>Desulfitobacteriaceae</taxon>
        <taxon>Desulfitobacterium</taxon>
    </lineage>
</organism>
<evidence type="ECO:0000313" key="2">
    <source>
        <dbReference type="Proteomes" id="UP000004416"/>
    </source>
</evidence>
<dbReference type="AlphaFoldDB" id="G9XJK6"/>
<name>G9XJK6_DESHA</name>
<sequence>MKDPEVAGVFIVSKGQGSSILIFKVKNLPADGFQSFIPGDPLPLPRKAFALAQGVADPLRAVYFMNLIHNFGAKLAPGIGMGRIALDGDQPAMAGGADYAARVITISGTDMMM</sequence>
<reference evidence="1 2" key="1">
    <citation type="submission" date="2011-08" db="EMBL/GenBank/DDBJ databases">
        <authorList>
            <person name="Weinstock G."/>
            <person name="Sodergren E."/>
            <person name="Clifton S."/>
            <person name="Fulton L."/>
            <person name="Fulton B."/>
            <person name="Courtney L."/>
            <person name="Fronick C."/>
            <person name="Harrison M."/>
            <person name="Strong C."/>
            <person name="Farmer C."/>
            <person name="Delahaunty K."/>
            <person name="Markovic C."/>
            <person name="Hall O."/>
            <person name="Minx P."/>
            <person name="Tomlinson C."/>
            <person name="Mitreva M."/>
            <person name="Hou S."/>
            <person name="Chen J."/>
            <person name="Wollam A."/>
            <person name="Pepin K.H."/>
            <person name="Johnson M."/>
            <person name="Bhonagiri V."/>
            <person name="Zhang X."/>
            <person name="Suruliraj S."/>
            <person name="Warren W."/>
            <person name="Chinwalla A."/>
            <person name="Mardis E.R."/>
            <person name="Wilson R.K."/>
        </authorList>
    </citation>
    <scope>NUCLEOTIDE SEQUENCE [LARGE SCALE GENOMIC DNA]</scope>
    <source>
        <strain evidence="1 2">DP7</strain>
    </source>
</reference>
<accession>G9XJK6</accession>
<dbReference type="EMBL" id="AFZX01000030">
    <property type="protein sequence ID" value="EHL08150.1"/>
    <property type="molecule type" value="Genomic_DNA"/>
</dbReference>
<evidence type="ECO:0000313" key="1">
    <source>
        <dbReference type="EMBL" id="EHL08150.1"/>
    </source>
</evidence>
<gene>
    <name evidence="1" type="ORF">HMPREF0322_01137</name>
</gene>
<comment type="caution">
    <text evidence="1">The sequence shown here is derived from an EMBL/GenBank/DDBJ whole genome shotgun (WGS) entry which is preliminary data.</text>
</comment>